<dbReference type="PANTHER" id="PTHR46058">
    <property type="entry name" value="PROTEIN BREVIS RADIX-LIKE 1"/>
    <property type="match status" value="1"/>
</dbReference>
<dbReference type="Proteomes" id="UP001420932">
    <property type="component" value="Unassembled WGS sequence"/>
</dbReference>
<feature type="compositionally biased region" description="Polar residues" evidence="1">
    <location>
        <begin position="8"/>
        <end position="23"/>
    </location>
</feature>
<dbReference type="EMBL" id="JBBNAF010000001">
    <property type="protein sequence ID" value="KAK9169474.1"/>
    <property type="molecule type" value="Genomic_DNA"/>
</dbReference>
<gene>
    <name evidence="2" type="ORF">Syun_001614</name>
</gene>
<name>A0AAP0LJT3_9MAGN</name>
<feature type="region of interest" description="Disordered" evidence="1">
    <location>
        <begin position="1"/>
        <end position="23"/>
    </location>
</feature>
<dbReference type="PANTHER" id="PTHR46058:SF26">
    <property type="entry name" value="PROTEIN BREVIS RADIX-LIKE 1"/>
    <property type="match status" value="1"/>
</dbReference>
<evidence type="ECO:0000313" key="2">
    <source>
        <dbReference type="EMBL" id="KAK9169474.1"/>
    </source>
</evidence>
<accession>A0AAP0LJT3</accession>
<keyword evidence="3" id="KW-1185">Reference proteome</keyword>
<evidence type="ECO:0000256" key="1">
    <source>
        <dbReference type="SAM" id="MobiDB-lite"/>
    </source>
</evidence>
<reference evidence="2 3" key="1">
    <citation type="submission" date="2024-01" db="EMBL/GenBank/DDBJ databases">
        <title>Genome assemblies of Stephania.</title>
        <authorList>
            <person name="Yang L."/>
        </authorList>
    </citation>
    <scope>NUCLEOTIDE SEQUENCE [LARGE SCALE GENOMIC DNA]</scope>
    <source>
        <strain evidence="2">YNDBR</strain>
        <tissue evidence="2">Leaf</tissue>
    </source>
</reference>
<comment type="caution">
    <text evidence="2">The sequence shown here is derived from an EMBL/GenBank/DDBJ whole genome shotgun (WGS) entry which is preliminary data.</text>
</comment>
<feature type="region of interest" description="Disordered" evidence="1">
    <location>
        <begin position="221"/>
        <end position="246"/>
    </location>
</feature>
<proteinExistence type="predicted"/>
<protein>
    <submittedName>
        <fullName evidence="2">Uncharacterized protein</fullName>
    </submittedName>
</protein>
<sequence>MSVCHLPQDSTRSPHSTNKVTNPNAQLVPDLLTQLSSPSVRLSLSLPHAQLVPDRADLLTQLSSPSVRFSLSLPHAQLGLTHSSSPISSLNCHLPSSASHSIYLTHSSASRTARPRSPHSTVISSRLSLSASHGFVVSASHSRTTTSSRGDDASLSISNAHYASDIESELVEQDEPGVYITIRQLAWRGACEAVVGSEQGKNTSTIPLIEKIVKQFQGSELGKNTTPIPTDSHDSRSLGVSSHSRVPTLTPSLSTVASALWPLPRYMVPRRQQQRCGSVVEMDEVRGSIEANGYLVETASASEEEEEVNGEA</sequence>
<organism evidence="2 3">
    <name type="scientific">Stephania yunnanensis</name>
    <dbReference type="NCBI Taxonomy" id="152371"/>
    <lineage>
        <taxon>Eukaryota</taxon>
        <taxon>Viridiplantae</taxon>
        <taxon>Streptophyta</taxon>
        <taxon>Embryophyta</taxon>
        <taxon>Tracheophyta</taxon>
        <taxon>Spermatophyta</taxon>
        <taxon>Magnoliopsida</taxon>
        <taxon>Ranunculales</taxon>
        <taxon>Menispermaceae</taxon>
        <taxon>Menispermoideae</taxon>
        <taxon>Cissampelideae</taxon>
        <taxon>Stephania</taxon>
    </lineage>
</organism>
<dbReference type="AlphaFoldDB" id="A0AAP0LJT3"/>
<evidence type="ECO:0000313" key="3">
    <source>
        <dbReference type="Proteomes" id="UP001420932"/>
    </source>
</evidence>
<dbReference type="InterPro" id="IPR044532">
    <property type="entry name" value="BRX-like"/>
</dbReference>